<sequence>MKALLLKMAMVAAALALGGCASYTYNGVEYNSRNDLMQAVETAHGKSLAQVVPLQRALSAKKLIVAIPSADTSYREKTRTFNLQFGNDPSFISDAEFATQALASHRENKGLADALAKKNIFSSVQLLDRQSRAGTIVPADDADTLYLIYTGADVSRWYYDSQRSGRQELSYDQTSLTTEGRMQAFIDAVLAQVIRQ</sequence>
<gene>
    <name evidence="2" type="ORF">GJA_171</name>
</gene>
<protein>
    <submittedName>
        <fullName evidence="2">Putative lipoprotein</fullName>
    </submittedName>
</protein>
<dbReference type="PATRIC" id="fig|1349767.4.peg.4809"/>
<feature type="chain" id="PRO_5004797430" evidence="1">
    <location>
        <begin position="27"/>
        <end position="196"/>
    </location>
</feature>
<accession>W0UWP3</accession>
<evidence type="ECO:0000313" key="3">
    <source>
        <dbReference type="Proteomes" id="UP000027604"/>
    </source>
</evidence>
<dbReference type="AlphaFoldDB" id="W0UWP3"/>
<name>W0UWP3_9BURK</name>
<keyword evidence="2" id="KW-0449">Lipoprotein</keyword>
<dbReference type="HOGENOM" id="CLU_1388599_0_0_4"/>
<dbReference type="STRING" id="1349767.GJA_171"/>
<dbReference type="KEGG" id="jag:GJA_171"/>
<reference evidence="2 3" key="1">
    <citation type="journal article" date="2015" name="Genome Announc.">
        <title>Genome Sequence of Mushroom Soft-Rot Pathogen Janthinobacterium agaricidamnosum.</title>
        <authorList>
            <person name="Graupner K."/>
            <person name="Lackner G."/>
            <person name="Hertweck C."/>
        </authorList>
    </citation>
    <scope>NUCLEOTIDE SEQUENCE [LARGE SCALE GENOMIC DNA]</scope>
    <source>
        <strain evidence="3">NBRC 102515 / DSM 9628</strain>
    </source>
</reference>
<keyword evidence="1" id="KW-0732">Signal</keyword>
<proteinExistence type="predicted"/>
<keyword evidence="3" id="KW-1185">Reference proteome</keyword>
<evidence type="ECO:0000313" key="2">
    <source>
        <dbReference type="EMBL" id="CDG80834.1"/>
    </source>
</evidence>
<organism evidence="2 3">
    <name type="scientific">Janthinobacterium agaricidamnosum NBRC 102515 = DSM 9628</name>
    <dbReference type="NCBI Taxonomy" id="1349767"/>
    <lineage>
        <taxon>Bacteria</taxon>
        <taxon>Pseudomonadati</taxon>
        <taxon>Pseudomonadota</taxon>
        <taxon>Betaproteobacteria</taxon>
        <taxon>Burkholderiales</taxon>
        <taxon>Oxalobacteraceae</taxon>
        <taxon>Janthinobacterium</taxon>
    </lineage>
</organism>
<dbReference type="Proteomes" id="UP000027604">
    <property type="component" value="Chromosome I"/>
</dbReference>
<feature type="signal peptide" evidence="1">
    <location>
        <begin position="1"/>
        <end position="26"/>
    </location>
</feature>
<dbReference type="EMBL" id="HG322949">
    <property type="protein sequence ID" value="CDG80834.1"/>
    <property type="molecule type" value="Genomic_DNA"/>
</dbReference>
<dbReference type="PROSITE" id="PS51257">
    <property type="entry name" value="PROKAR_LIPOPROTEIN"/>
    <property type="match status" value="1"/>
</dbReference>
<evidence type="ECO:0000256" key="1">
    <source>
        <dbReference type="SAM" id="SignalP"/>
    </source>
</evidence>
<dbReference type="RefSeq" id="WP_038487701.1">
    <property type="nucleotide sequence ID" value="NZ_BCTH01000092.1"/>
</dbReference>